<reference evidence="13" key="2">
    <citation type="submission" date="2025-09" db="UniProtKB">
        <authorList>
            <consortium name="Ensembl"/>
        </authorList>
    </citation>
    <scope>IDENTIFICATION</scope>
</reference>
<proteinExistence type="predicted"/>
<feature type="domain" description="C2H2-type" evidence="12">
    <location>
        <begin position="100"/>
        <end position="127"/>
    </location>
</feature>
<dbReference type="GO" id="GO:0008270">
    <property type="term" value="F:zinc ion binding"/>
    <property type="evidence" value="ECO:0007669"/>
    <property type="project" value="UniProtKB-KW"/>
</dbReference>
<evidence type="ECO:0000256" key="4">
    <source>
        <dbReference type="ARBA" id="ARBA00022771"/>
    </source>
</evidence>
<comment type="subcellular location">
    <subcellularLocation>
        <location evidence="1">Nucleus</location>
    </subcellularLocation>
</comment>
<evidence type="ECO:0000256" key="6">
    <source>
        <dbReference type="ARBA" id="ARBA00023015"/>
    </source>
</evidence>
<sequence length="259" mass="29873">VQYFATDIMSVCFLSLTRQKIEGGDKGDQSSDEDWLPQTLTEEGSEEVRRNTSSEESSDDEELDDDQKPPREPKKKQLCTECGAFYCTPKHICEHKTKPYACNVCGKRCVTQLSLKLHSNIHSEAYEHYCKYCYATFKTKLDKLAHEEIHQNQPRPYKCPDCTVTFHKLRHMMIHTGAKPFKCPTCDRTFNQSGNLKSHMRVHTGEQPYKCQHCGKSFNHNVSLKSHMQRYHPLESGDAHKLYHDLSSSPSLSRHCGER</sequence>
<dbReference type="InterPro" id="IPR013087">
    <property type="entry name" value="Znf_C2H2_type"/>
</dbReference>
<evidence type="ECO:0000256" key="3">
    <source>
        <dbReference type="ARBA" id="ARBA00022737"/>
    </source>
</evidence>
<keyword evidence="5" id="KW-0862">Zinc</keyword>
<dbReference type="GO" id="GO:0000978">
    <property type="term" value="F:RNA polymerase II cis-regulatory region sequence-specific DNA binding"/>
    <property type="evidence" value="ECO:0007669"/>
    <property type="project" value="TreeGrafter"/>
</dbReference>
<evidence type="ECO:0000256" key="5">
    <source>
        <dbReference type="ARBA" id="ARBA00022833"/>
    </source>
</evidence>
<keyword evidence="7" id="KW-0238">DNA-binding</keyword>
<feature type="region of interest" description="Disordered" evidence="11">
    <location>
        <begin position="22"/>
        <end position="74"/>
    </location>
</feature>
<dbReference type="InterPro" id="IPR036236">
    <property type="entry name" value="Znf_C2H2_sf"/>
</dbReference>
<evidence type="ECO:0000256" key="10">
    <source>
        <dbReference type="PROSITE-ProRule" id="PRU00042"/>
    </source>
</evidence>
<dbReference type="Gene3D" id="3.30.160.60">
    <property type="entry name" value="Classic Zinc Finger"/>
    <property type="match status" value="4"/>
</dbReference>
<dbReference type="FunFam" id="3.30.160.60:FF:001732">
    <property type="entry name" value="Zgc:162936"/>
    <property type="match status" value="1"/>
</dbReference>
<dbReference type="PANTHER" id="PTHR24399:SF23">
    <property type="entry name" value="C2H2-TYPE DOMAIN-CONTAINING PROTEIN"/>
    <property type="match status" value="1"/>
</dbReference>
<evidence type="ECO:0000256" key="9">
    <source>
        <dbReference type="ARBA" id="ARBA00023242"/>
    </source>
</evidence>
<feature type="domain" description="C2H2-type" evidence="12">
    <location>
        <begin position="209"/>
        <end position="237"/>
    </location>
</feature>
<organism evidence="13 14">
    <name type="scientific">Periophthalmus magnuspinnatus</name>
    <dbReference type="NCBI Taxonomy" id="409849"/>
    <lineage>
        <taxon>Eukaryota</taxon>
        <taxon>Metazoa</taxon>
        <taxon>Chordata</taxon>
        <taxon>Craniata</taxon>
        <taxon>Vertebrata</taxon>
        <taxon>Euteleostomi</taxon>
        <taxon>Actinopterygii</taxon>
        <taxon>Neopterygii</taxon>
        <taxon>Teleostei</taxon>
        <taxon>Neoteleostei</taxon>
        <taxon>Acanthomorphata</taxon>
        <taxon>Gobiaria</taxon>
        <taxon>Gobiiformes</taxon>
        <taxon>Gobioidei</taxon>
        <taxon>Gobiidae</taxon>
        <taxon>Oxudercinae</taxon>
        <taxon>Periophthalmus</taxon>
    </lineage>
</organism>
<dbReference type="GO" id="GO:0005654">
    <property type="term" value="C:nucleoplasm"/>
    <property type="evidence" value="ECO:0007669"/>
    <property type="project" value="TreeGrafter"/>
</dbReference>
<dbReference type="STRING" id="409849.ENSPMGP00000018661"/>
<evidence type="ECO:0000256" key="7">
    <source>
        <dbReference type="ARBA" id="ARBA00023125"/>
    </source>
</evidence>
<protein>
    <recommendedName>
        <fullName evidence="12">C2H2-type domain-containing protein</fullName>
    </recommendedName>
</protein>
<dbReference type="Proteomes" id="UP000261520">
    <property type="component" value="Unplaced"/>
</dbReference>
<evidence type="ECO:0000313" key="14">
    <source>
        <dbReference type="Proteomes" id="UP000261520"/>
    </source>
</evidence>
<evidence type="ECO:0000256" key="8">
    <source>
        <dbReference type="ARBA" id="ARBA00023163"/>
    </source>
</evidence>
<reference evidence="13" key="1">
    <citation type="submission" date="2025-08" db="UniProtKB">
        <authorList>
            <consortium name="Ensembl"/>
        </authorList>
    </citation>
    <scope>IDENTIFICATION</scope>
</reference>
<feature type="compositionally biased region" description="Acidic residues" evidence="11">
    <location>
        <begin position="56"/>
        <end position="65"/>
    </location>
</feature>
<evidence type="ECO:0000256" key="2">
    <source>
        <dbReference type="ARBA" id="ARBA00022723"/>
    </source>
</evidence>
<dbReference type="PANTHER" id="PTHR24399">
    <property type="entry name" value="ZINC FINGER AND BTB DOMAIN-CONTAINING"/>
    <property type="match status" value="1"/>
</dbReference>
<dbReference type="GO" id="GO:0045893">
    <property type="term" value="P:positive regulation of DNA-templated transcription"/>
    <property type="evidence" value="ECO:0007669"/>
    <property type="project" value="UniProtKB-ARBA"/>
</dbReference>
<dbReference type="SUPFAM" id="SSF57667">
    <property type="entry name" value="beta-beta-alpha zinc fingers"/>
    <property type="match status" value="2"/>
</dbReference>
<evidence type="ECO:0000259" key="12">
    <source>
        <dbReference type="PROSITE" id="PS50157"/>
    </source>
</evidence>
<keyword evidence="6" id="KW-0805">Transcription regulation</keyword>
<name>A0A3B4AQN5_9GOBI</name>
<accession>A0A3B4AQN5</accession>
<keyword evidence="9" id="KW-0539">Nucleus</keyword>
<dbReference type="PROSITE" id="PS00028">
    <property type="entry name" value="ZINC_FINGER_C2H2_1"/>
    <property type="match status" value="4"/>
</dbReference>
<evidence type="ECO:0000313" key="13">
    <source>
        <dbReference type="Ensembl" id="ENSPMGP00000018661.1"/>
    </source>
</evidence>
<keyword evidence="2" id="KW-0479">Metal-binding</keyword>
<keyword evidence="14" id="KW-1185">Reference proteome</keyword>
<dbReference type="Pfam" id="PF00096">
    <property type="entry name" value="zf-C2H2"/>
    <property type="match status" value="3"/>
</dbReference>
<dbReference type="Ensembl" id="ENSPMGT00000019906.1">
    <property type="protein sequence ID" value="ENSPMGP00000018661.1"/>
    <property type="gene ID" value="ENSPMGG00000015225.1"/>
</dbReference>
<dbReference type="GO" id="GO:0005694">
    <property type="term" value="C:chromosome"/>
    <property type="evidence" value="ECO:0007669"/>
    <property type="project" value="UniProtKB-ARBA"/>
</dbReference>
<dbReference type="PROSITE" id="PS50157">
    <property type="entry name" value="ZINC_FINGER_C2H2_2"/>
    <property type="match status" value="3"/>
</dbReference>
<keyword evidence="3" id="KW-0677">Repeat</keyword>
<feature type="domain" description="C2H2-type" evidence="12">
    <location>
        <begin position="181"/>
        <end position="208"/>
    </location>
</feature>
<keyword evidence="8" id="KW-0804">Transcription</keyword>
<dbReference type="FunFam" id="3.30.160.60:FF:000446">
    <property type="entry name" value="Zinc finger protein"/>
    <property type="match status" value="1"/>
</dbReference>
<dbReference type="GO" id="GO:0001227">
    <property type="term" value="F:DNA-binding transcription repressor activity, RNA polymerase II-specific"/>
    <property type="evidence" value="ECO:0007669"/>
    <property type="project" value="TreeGrafter"/>
</dbReference>
<dbReference type="FunFam" id="3.30.160.60:FF:001227">
    <property type="entry name" value="Zinc finger and BTB domain containing 41"/>
    <property type="match status" value="1"/>
</dbReference>
<dbReference type="AlphaFoldDB" id="A0A3B4AQN5"/>
<dbReference type="SMART" id="SM00355">
    <property type="entry name" value="ZnF_C2H2"/>
    <property type="match status" value="5"/>
</dbReference>
<keyword evidence="4 10" id="KW-0863">Zinc-finger</keyword>
<evidence type="ECO:0000256" key="11">
    <source>
        <dbReference type="SAM" id="MobiDB-lite"/>
    </source>
</evidence>
<evidence type="ECO:0000256" key="1">
    <source>
        <dbReference type="ARBA" id="ARBA00004123"/>
    </source>
</evidence>